<feature type="transmembrane region" description="Helical" evidence="6">
    <location>
        <begin position="12"/>
        <end position="30"/>
    </location>
</feature>
<dbReference type="Proteomes" id="UP000724672">
    <property type="component" value="Unassembled WGS sequence"/>
</dbReference>
<dbReference type="GO" id="GO:0004252">
    <property type="term" value="F:serine-type endopeptidase activity"/>
    <property type="evidence" value="ECO:0007669"/>
    <property type="project" value="UniProtKB-UniRule"/>
</dbReference>
<evidence type="ECO:0000313" key="9">
    <source>
        <dbReference type="Proteomes" id="UP000724672"/>
    </source>
</evidence>
<evidence type="ECO:0000313" key="8">
    <source>
        <dbReference type="EMBL" id="MBS4538547.1"/>
    </source>
</evidence>
<evidence type="ECO:0000256" key="4">
    <source>
        <dbReference type="ARBA" id="ARBA00023136"/>
    </source>
</evidence>
<proteinExistence type="predicted"/>
<accession>A0A942V213</accession>
<evidence type="ECO:0000256" key="5">
    <source>
        <dbReference type="NCBIfam" id="TIGR02228"/>
    </source>
</evidence>
<dbReference type="Gene3D" id="2.10.109.10">
    <property type="entry name" value="Umud Fragment, subunit A"/>
    <property type="match status" value="1"/>
</dbReference>
<feature type="domain" description="Peptidase S26" evidence="7">
    <location>
        <begin position="267"/>
        <end position="340"/>
    </location>
</feature>
<dbReference type="InterPro" id="IPR019533">
    <property type="entry name" value="Peptidase_S26"/>
</dbReference>
<dbReference type="RefSeq" id="WP_203366472.1">
    <property type="nucleotide sequence ID" value="NZ_WSFT01000036.1"/>
</dbReference>
<feature type="transmembrane region" description="Helical" evidence="6">
    <location>
        <begin position="142"/>
        <end position="161"/>
    </location>
</feature>
<dbReference type="EC" id="3.4.21.89" evidence="5"/>
<reference evidence="8" key="1">
    <citation type="submission" date="2019-12" db="EMBL/GenBank/DDBJ databases">
        <title>Clostridiaceae gen. nov. sp. nov., isolated from sediment in Xinjiang, China.</title>
        <authorList>
            <person name="Zhang R."/>
        </authorList>
    </citation>
    <scope>NUCLEOTIDE SEQUENCE</scope>
    <source>
        <strain evidence="8">D2Q-11</strain>
    </source>
</reference>
<dbReference type="NCBIfam" id="TIGR02228">
    <property type="entry name" value="sigpep_I_arch"/>
    <property type="match status" value="1"/>
</dbReference>
<keyword evidence="8" id="KW-0378">Hydrolase</keyword>
<evidence type="ECO:0000256" key="3">
    <source>
        <dbReference type="ARBA" id="ARBA00022989"/>
    </source>
</evidence>
<evidence type="ECO:0000256" key="6">
    <source>
        <dbReference type="SAM" id="Phobius"/>
    </source>
</evidence>
<keyword evidence="2 6" id="KW-0812">Transmembrane</keyword>
<dbReference type="CDD" id="cd06530">
    <property type="entry name" value="S26_SPase_I"/>
    <property type="match status" value="1"/>
</dbReference>
<feature type="transmembrane region" description="Helical" evidence="6">
    <location>
        <begin position="264"/>
        <end position="288"/>
    </location>
</feature>
<comment type="subcellular location">
    <subcellularLocation>
        <location evidence="1">Membrane</location>
    </subcellularLocation>
</comment>
<dbReference type="EMBL" id="WSFT01000036">
    <property type="protein sequence ID" value="MBS4538547.1"/>
    <property type="molecule type" value="Genomic_DNA"/>
</dbReference>
<dbReference type="PANTHER" id="PTHR10806">
    <property type="entry name" value="SIGNAL PEPTIDASE COMPLEX CATALYTIC SUBUNIT SEC11"/>
    <property type="match status" value="1"/>
</dbReference>
<dbReference type="SUPFAM" id="SSF51306">
    <property type="entry name" value="LexA/Signal peptidase"/>
    <property type="match status" value="1"/>
</dbReference>
<sequence>MIKREYLPTKSSKKNFLILIITLLTIYFLDNKFLASFFGSQVFMYIFKPSLWIGILILIWFYPRVRPSEKLRFRGFTNWWAFNFAIIYIVLTYMAGLVDGLGKSPYVHDPVTLASNLFAVGVAIVGRELIRNYLINTLTKKENYTLFILVALLMTITSFSVNRYMNIANFQEGVIFTAHYFAPEFSQNIFLSYLVFIGGPIPAIIYIGILHSVHWISPVLPDLKWITSAFIGVLYPLFALMIFEDMYNKESKKVKKSHDKEESPIGWIVTSMVSILIVWFAVGVFPIYPSVIATGSMEPMIYPGDVILVYKAQSMGDIEELKVGDIIQFKRDRILISHRIMEIKENEEGLLYKTKGDNNSGPDSDLVKPEDIKGKIVKVVPKIGVPTLLIKQDKKSRLEGIEF</sequence>
<dbReference type="PANTHER" id="PTHR10806:SF6">
    <property type="entry name" value="SIGNAL PEPTIDASE COMPLEX CATALYTIC SUBUNIT SEC11"/>
    <property type="match status" value="1"/>
</dbReference>
<dbReference type="AlphaFoldDB" id="A0A942V213"/>
<comment type="caution">
    <text evidence="8">The sequence shown here is derived from an EMBL/GenBank/DDBJ whole genome shotgun (WGS) entry which is preliminary data.</text>
</comment>
<gene>
    <name evidence="8" type="ORF">GOQ27_08735</name>
</gene>
<feature type="transmembrane region" description="Helical" evidence="6">
    <location>
        <begin position="190"/>
        <end position="213"/>
    </location>
</feature>
<evidence type="ECO:0000256" key="1">
    <source>
        <dbReference type="ARBA" id="ARBA00004370"/>
    </source>
</evidence>
<evidence type="ECO:0000259" key="7">
    <source>
        <dbReference type="Pfam" id="PF10502"/>
    </source>
</evidence>
<evidence type="ECO:0000256" key="2">
    <source>
        <dbReference type="ARBA" id="ARBA00022692"/>
    </source>
</evidence>
<keyword evidence="3 6" id="KW-1133">Transmembrane helix</keyword>
<dbReference type="GO" id="GO:0016020">
    <property type="term" value="C:membrane"/>
    <property type="evidence" value="ECO:0007669"/>
    <property type="project" value="UniProtKB-SubCell"/>
</dbReference>
<feature type="transmembrane region" description="Helical" evidence="6">
    <location>
        <begin position="75"/>
        <end position="98"/>
    </location>
</feature>
<feature type="transmembrane region" description="Helical" evidence="6">
    <location>
        <begin position="225"/>
        <end position="243"/>
    </location>
</feature>
<dbReference type="GO" id="GO:0006465">
    <property type="term" value="P:signal peptide processing"/>
    <property type="evidence" value="ECO:0007669"/>
    <property type="project" value="UniProtKB-UniRule"/>
</dbReference>
<dbReference type="InterPro" id="IPR036286">
    <property type="entry name" value="LexA/Signal_pep-like_sf"/>
</dbReference>
<keyword evidence="9" id="KW-1185">Reference proteome</keyword>
<dbReference type="PRINTS" id="PR00728">
    <property type="entry name" value="SIGNALPTASE"/>
</dbReference>
<dbReference type="InterPro" id="IPR001733">
    <property type="entry name" value="Peptidase_S26B"/>
</dbReference>
<dbReference type="Pfam" id="PF10502">
    <property type="entry name" value="Peptidase_S26"/>
    <property type="match status" value="1"/>
</dbReference>
<name>A0A942V213_9FIRM</name>
<dbReference type="GO" id="GO:0009003">
    <property type="term" value="F:signal peptidase activity"/>
    <property type="evidence" value="ECO:0007669"/>
    <property type="project" value="UniProtKB-EC"/>
</dbReference>
<organism evidence="8 9">
    <name type="scientific">Anaeromonas frigoriresistens</name>
    <dbReference type="NCBI Taxonomy" id="2683708"/>
    <lineage>
        <taxon>Bacteria</taxon>
        <taxon>Bacillati</taxon>
        <taxon>Bacillota</taxon>
        <taxon>Tissierellia</taxon>
        <taxon>Tissierellales</taxon>
        <taxon>Thermohalobacteraceae</taxon>
        <taxon>Anaeromonas</taxon>
    </lineage>
</organism>
<protein>
    <recommendedName>
        <fullName evidence="5">Signal peptidase I</fullName>
        <ecNumber evidence="5">3.4.21.89</ecNumber>
    </recommendedName>
</protein>
<keyword evidence="4 6" id="KW-0472">Membrane</keyword>
<feature type="transmembrane region" description="Helical" evidence="6">
    <location>
        <begin position="42"/>
        <end position="63"/>
    </location>
</feature>